<feature type="domain" description="Glyoxalase-like" evidence="1">
    <location>
        <begin position="4"/>
        <end position="193"/>
    </location>
</feature>
<dbReference type="Pfam" id="PF13468">
    <property type="entry name" value="Glyoxalase_3"/>
    <property type="match status" value="1"/>
</dbReference>
<evidence type="ECO:0000259" key="1">
    <source>
        <dbReference type="Pfam" id="PF13468"/>
    </source>
</evidence>
<sequence>MLAFDHLVHAVHCTPEEAAKQIQALGFHTALGGEHTNWGTWNSLCYFDLSYIEFLAVQHEEKAKEAENPLVQETVVKLQNGEGMLQIAIRTDAIEELVVKFSKHGLHTIGPFEGKRVRKDGHLLEWKMLFVKQEVDGPKLPFFIQWNETDEERRHDLRKIGMIAEHQNKVEEIETIHYAVKNVRETVQKWNEVMGLTVSAVIRNEKWNAECQSVSFGNISVQFCEPIGEGLVKERLMQYGEYPFAVGFKGGNKKVHEVLGSLYIYE</sequence>
<evidence type="ECO:0000313" key="2">
    <source>
        <dbReference type="EMBL" id="OFD77986.1"/>
    </source>
</evidence>
<dbReference type="RefSeq" id="WP_070143840.1">
    <property type="nucleotide sequence ID" value="NZ_LXLT01000037.1"/>
</dbReference>
<gene>
    <name evidence="2" type="ORF">BWGOE8_30400</name>
</gene>
<dbReference type="InterPro" id="IPR025870">
    <property type="entry name" value="Glyoxalase-like_dom"/>
</dbReference>
<dbReference type="AlphaFoldDB" id="A0A1E8B6I5"/>
<dbReference type="Proteomes" id="UP000175706">
    <property type="component" value="Unassembled WGS sequence"/>
</dbReference>
<accession>A0A1E8B6I5</accession>
<comment type="caution">
    <text evidence="2">The sequence shown here is derived from an EMBL/GenBank/DDBJ whole genome shotgun (WGS) entry which is preliminary data.</text>
</comment>
<dbReference type="EMBL" id="LXLT01000037">
    <property type="protein sequence ID" value="OFD77986.1"/>
    <property type="molecule type" value="Genomic_DNA"/>
</dbReference>
<proteinExistence type="predicted"/>
<dbReference type="PANTHER" id="PTHR40265:SF1">
    <property type="entry name" value="GLYOXALASE-LIKE DOMAIN-CONTAINING PROTEIN"/>
    <property type="match status" value="1"/>
</dbReference>
<evidence type="ECO:0000313" key="3">
    <source>
        <dbReference type="Proteomes" id="UP000175706"/>
    </source>
</evidence>
<name>A0A1E8B6I5_BACMY</name>
<dbReference type="PATRIC" id="fig|86662.25.peg.3096"/>
<reference evidence="2 3" key="1">
    <citation type="submission" date="2016-05" db="EMBL/GenBank/DDBJ databases">
        <title>Bacillus thuringiensis and Bacillus weihenstephanensis as novel biocontrol agents of wilt causing Verticillium species.</title>
        <authorList>
            <person name="Hollensteiner J."/>
            <person name="Wemheuer F."/>
            <person name="Harting R."/>
            <person name="Kolarzyk A."/>
            <person name="Diaz-Valerio S."/>
            <person name="Poehlein A."/>
            <person name="Brzuszkiewicz E."/>
            <person name="Nesemann K."/>
            <person name="Braus-Stromeyer S."/>
            <person name="Braus G."/>
            <person name="Daniel R."/>
            <person name="Liesegang H."/>
        </authorList>
    </citation>
    <scope>NUCLEOTIDE SEQUENCE [LARGE SCALE GENOMIC DNA]</scope>
    <source>
        <strain evidence="2 3">GOE8</strain>
    </source>
</reference>
<dbReference type="Gene3D" id="3.10.180.10">
    <property type="entry name" value="2,3-Dihydroxybiphenyl 1,2-Dioxygenase, domain 1"/>
    <property type="match status" value="2"/>
</dbReference>
<protein>
    <recommendedName>
        <fullName evidence="1">Glyoxalase-like domain-containing protein</fullName>
    </recommendedName>
</protein>
<dbReference type="SUPFAM" id="SSF54593">
    <property type="entry name" value="Glyoxalase/Bleomycin resistance protein/Dihydroxybiphenyl dioxygenase"/>
    <property type="match status" value="1"/>
</dbReference>
<dbReference type="PANTHER" id="PTHR40265">
    <property type="entry name" value="BLL2707 PROTEIN"/>
    <property type="match status" value="1"/>
</dbReference>
<organism evidence="2 3">
    <name type="scientific">Bacillus mycoides</name>
    <dbReference type="NCBI Taxonomy" id="1405"/>
    <lineage>
        <taxon>Bacteria</taxon>
        <taxon>Bacillati</taxon>
        <taxon>Bacillota</taxon>
        <taxon>Bacilli</taxon>
        <taxon>Bacillales</taxon>
        <taxon>Bacillaceae</taxon>
        <taxon>Bacillus</taxon>
        <taxon>Bacillus cereus group</taxon>
    </lineage>
</organism>
<dbReference type="InterPro" id="IPR029068">
    <property type="entry name" value="Glyas_Bleomycin-R_OHBP_Dase"/>
</dbReference>